<proteinExistence type="predicted"/>
<dbReference type="InterPro" id="IPR036879">
    <property type="entry name" value="TF_MADSbox_sf"/>
</dbReference>
<dbReference type="Gene3D" id="3.40.1810.10">
    <property type="entry name" value="Transcription factor, MADS-box"/>
    <property type="match status" value="1"/>
</dbReference>
<dbReference type="GO" id="GO:0000978">
    <property type="term" value="F:RNA polymerase II cis-regulatory region sequence-specific DNA binding"/>
    <property type="evidence" value="ECO:0007669"/>
    <property type="project" value="TreeGrafter"/>
</dbReference>
<dbReference type="OMA" id="PNTEANY"/>
<feature type="region of interest" description="Disordered" evidence="6">
    <location>
        <begin position="173"/>
        <end position="222"/>
    </location>
</feature>
<dbReference type="Pfam" id="PF00319">
    <property type="entry name" value="SRF-TF"/>
    <property type="match status" value="1"/>
</dbReference>
<dbReference type="PRINTS" id="PR00404">
    <property type="entry name" value="MADSDOMAIN"/>
</dbReference>
<dbReference type="EnsemblMetazoa" id="G11940.8">
    <property type="protein sequence ID" value="G11940.8:cds"/>
    <property type="gene ID" value="G11940"/>
</dbReference>
<dbReference type="FunCoup" id="K1QI00">
    <property type="interactions" value="575"/>
</dbReference>
<evidence type="ECO:0000256" key="6">
    <source>
        <dbReference type="SAM" id="MobiDB-lite"/>
    </source>
</evidence>
<evidence type="ECO:0000256" key="3">
    <source>
        <dbReference type="ARBA" id="ARBA00023125"/>
    </source>
</evidence>
<evidence type="ECO:0000256" key="2">
    <source>
        <dbReference type="ARBA" id="ARBA00023015"/>
    </source>
</evidence>
<feature type="compositionally biased region" description="Basic and acidic residues" evidence="6">
    <location>
        <begin position="357"/>
        <end position="368"/>
    </location>
</feature>
<dbReference type="CDD" id="cd00265">
    <property type="entry name" value="MADS_MEF2_like"/>
    <property type="match status" value="1"/>
</dbReference>
<reference evidence="8" key="1">
    <citation type="journal article" date="2012" name="Nature">
        <title>The oyster genome reveals stress adaptation and complexity of shell formation.</title>
        <authorList>
            <person name="Zhang G."/>
            <person name="Fang X."/>
            <person name="Guo X."/>
            <person name="Li L."/>
            <person name="Luo R."/>
            <person name="Xu F."/>
            <person name="Yang P."/>
            <person name="Zhang L."/>
            <person name="Wang X."/>
            <person name="Qi H."/>
            <person name="Xiong Z."/>
            <person name="Que H."/>
            <person name="Xie Y."/>
            <person name="Holland P.W."/>
            <person name="Paps J."/>
            <person name="Zhu Y."/>
            <person name="Wu F."/>
            <person name="Chen Y."/>
            <person name="Wang J."/>
            <person name="Peng C."/>
            <person name="Meng J."/>
            <person name="Yang L."/>
            <person name="Liu J."/>
            <person name="Wen B."/>
            <person name="Zhang N."/>
            <person name="Huang Z."/>
            <person name="Zhu Q."/>
            <person name="Feng Y."/>
            <person name="Mount A."/>
            <person name="Hedgecock D."/>
            <person name="Xu Z."/>
            <person name="Liu Y."/>
            <person name="Domazet-Loso T."/>
            <person name="Du Y."/>
            <person name="Sun X."/>
            <person name="Zhang S."/>
            <person name="Liu B."/>
            <person name="Cheng P."/>
            <person name="Jiang X."/>
            <person name="Li J."/>
            <person name="Fan D."/>
            <person name="Wang W."/>
            <person name="Fu W."/>
            <person name="Wang T."/>
            <person name="Wang B."/>
            <person name="Zhang J."/>
            <person name="Peng Z."/>
            <person name="Li Y."/>
            <person name="Li N."/>
            <person name="Wang J."/>
            <person name="Chen M."/>
            <person name="He Y."/>
            <person name="Tan F."/>
            <person name="Song X."/>
            <person name="Zheng Q."/>
            <person name="Huang R."/>
            <person name="Yang H."/>
            <person name="Du X."/>
            <person name="Chen L."/>
            <person name="Yang M."/>
            <person name="Gaffney P.M."/>
            <person name="Wang S."/>
            <person name="Luo L."/>
            <person name="She Z."/>
            <person name="Ming Y."/>
            <person name="Huang W."/>
            <person name="Zhang S."/>
            <person name="Huang B."/>
            <person name="Zhang Y."/>
            <person name="Qu T."/>
            <person name="Ni P."/>
            <person name="Miao G."/>
            <person name="Wang J."/>
            <person name="Wang Q."/>
            <person name="Steinberg C.E."/>
            <person name="Wang H."/>
            <person name="Li N."/>
            <person name="Qian L."/>
            <person name="Zhang G."/>
            <person name="Li Y."/>
            <person name="Yang H."/>
            <person name="Liu X."/>
            <person name="Wang J."/>
            <person name="Yin Y."/>
            <person name="Wang J."/>
        </authorList>
    </citation>
    <scope>NUCLEOTIDE SEQUENCE [LARGE SCALE GENOMIC DNA]</scope>
    <source>
        <strain evidence="8">05x7-T-G4-1.051#20</strain>
    </source>
</reference>
<dbReference type="GO" id="GO:0005634">
    <property type="term" value="C:nucleus"/>
    <property type="evidence" value="ECO:0007669"/>
    <property type="project" value="UniProtKB-SubCell"/>
</dbReference>
<evidence type="ECO:0000313" key="10">
    <source>
        <dbReference type="Proteomes" id="UP000005408"/>
    </source>
</evidence>
<dbReference type="PROSITE" id="PS50066">
    <property type="entry name" value="MADS_BOX_2"/>
    <property type="match status" value="1"/>
</dbReference>
<protein>
    <submittedName>
        <fullName evidence="8">Myocyte-specific enhancer factor 2A</fullName>
    </submittedName>
</protein>
<dbReference type="EnsemblMetazoa" id="G11940.7">
    <property type="protein sequence ID" value="G11940.7:cds"/>
    <property type="gene ID" value="G11940"/>
</dbReference>
<accession>K1QI00</accession>
<keyword evidence="3" id="KW-0238">DNA-binding</keyword>
<dbReference type="KEGG" id="crg:105332223"/>
<dbReference type="EnsemblMetazoa" id="G11940.12">
    <property type="protein sequence ID" value="G11940.12:cds"/>
    <property type="gene ID" value="G11940"/>
</dbReference>
<dbReference type="EnsemblMetazoa" id="G11940.9">
    <property type="protein sequence ID" value="G11940.9:cds"/>
    <property type="gene ID" value="G11940"/>
</dbReference>
<dbReference type="EMBL" id="JH816740">
    <property type="protein sequence ID" value="EKC30794.1"/>
    <property type="molecule type" value="Genomic_DNA"/>
</dbReference>
<dbReference type="GO" id="GO:0030154">
    <property type="term" value="P:cell differentiation"/>
    <property type="evidence" value="ECO:0007669"/>
    <property type="project" value="TreeGrafter"/>
</dbReference>
<dbReference type="EnsemblMetazoa" id="G11940.3">
    <property type="protein sequence ID" value="G11940.3:cds"/>
    <property type="gene ID" value="G11940"/>
</dbReference>
<dbReference type="EnsemblMetazoa" id="G11940.6">
    <property type="protein sequence ID" value="G11940.6:cds"/>
    <property type="gene ID" value="G11940"/>
</dbReference>
<dbReference type="GO" id="GO:0000981">
    <property type="term" value="F:DNA-binding transcription factor activity, RNA polymerase II-specific"/>
    <property type="evidence" value="ECO:0007669"/>
    <property type="project" value="TreeGrafter"/>
</dbReference>
<name>K1QI00_MAGGI</name>
<evidence type="ECO:0000256" key="5">
    <source>
        <dbReference type="ARBA" id="ARBA00023242"/>
    </source>
</evidence>
<feature type="region of interest" description="Disordered" evidence="6">
    <location>
        <begin position="93"/>
        <end position="113"/>
    </location>
</feature>
<feature type="compositionally biased region" description="Polar residues" evidence="6">
    <location>
        <begin position="173"/>
        <end position="208"/>
    </location>
</feature>
<keyword evidence="4" id="KW-0804">Transcription</keyword>
<feature type="region of interest" description="Disordered" evidence="6">
    <location>
        <begin position="230"/>
        <end position="249"/>
    </location>
</feature>
<dbReference type="EnsemblMetazoa" id="G11940.11">
    <property type="protein sequence ID" value="G11940.11:cds"/>
    <property type="gene ID" value="G11940"/>
</dbReference>
<evidence type="ECO:0000259" key="7">
    <source>
        <dbReference type="PROSITE" id="PS50066"/>
    </source>
</evidence>
<dbReference type="InterPro" id="IPR033896">
    <property type="entry name" value="MEF2-like_N"/>
</dbReference>
<dbReference type="HOGENOM" id="CLU_752841_0_0_1"/>
<dbReference type="GO" id="GO:0046983">
    <property type="term" value="F:protein dimerization activity"/>
    <property type="evidence" value="ECO:0007669"/>
    <property type="project" value="InterPro"/>
</dbReference>
<keyword evidence="5" id="KW-0539">Nucleus</keyword>
<evidence type="ECO:0000256" key="1">
    <source>
        <dbReference type="ARBA" id="ARBA00004123"/>
    </source>
</evidence>
<dbReference type="PANTHER" id="PTHR11945">
    <property type="entry name" value="MADS BOX PROTEIN"/>
    <property type="match status" value="1"/>
</dbReference>
<evidence type="ECO:0000256" key="4">
    <source>
        <dbReference type="ARBA" id="ARBA00023163"/>
    </source>
</evidence>
<dbReference type="InterPro" id="IPR002100">
    <property type="entry name" value="TF_MADSbox"/>
</dbReference>
<dbReference type="PANTHER" id="PTHR11945:SF534">
    <property type="entry name" value="MYOCYTE-SPECIFIC ENHANCER FACTOR 2"/>
    <property type="match status" value="1"/>
</dbReference>
<keyword evidence="10" id="KW-1185">Reference proteome</keyword>
<evidence type="ECO:0000313" key="9">
    <source>
        <dbReference type="EnsemblMetazoa" id="G11940.11:cds"/>
    </source>
</evidence>
<feature type="domain" description="MADS-box" evidence="7">
    <location>
        <begin position="1"/>
        <end position="61"/>
    </location>
</feature>
<feature type="region of interest" description="Disordered" evidence="6">
    <location>
        <begin position="332"/>
        <end position="368"/>
    </location>
</feature>
<keyword evidence="2" id="KW-0805">Transcription regulation</keyword>
<dbReference type="OrthoDB" id="1898716at2759"/>
<dbReference type="AlphaFoldDB" id="K1QI00"/>
<dbReference type="GO" id="GO:0045944">
    <property type="term" value="P:positive regulation of transcription by RNA polymerase II"/>
    <property type="evidence" value="ECO:0007669"/>
    <property type="project" value="InterPro"/>
</dbReference>
<dbReference type="SUPFAM" id="SSF55455">
    <property type="entry name" value="SRF-like"/>
    <property type="match status" value="1"/>
</dbReference>
<organism evidence="8">
    <name type="scientific">Magallana gigas</name>
    <name type="common">Pacific oyster</name>
    <name type="synonym">Crassostrea gigas</name>
    <dbReference type="NCBI Taxonomy" id="29159"/>
    <lineage>
        <taxon>Eukaryota</taxon>
        <taxon>Metazoa</taxon>
        <taxon>Spiralia</taxon>
        <taxon>Lophotrochozoa</taxon>
        <taxon>Mollusca</taxon>
        <taxon>Bivalvia</taxon>
        <taxon>Autobranchia</taxon>
        <taxon>Pteriomorphia</taxon>
        <taxon>Ostreida</taxon>
        <taxon>Ostreoidea</taxon>
        <taxon>Ostreidae</taxon>
        <taxon>Magallana</taxon>
    </lineage>
</organism>
<sequence>MGRKKISITRINDERNRQVTFTKRKFGLMKKAYELSVLCDCEIALIIFTSNNKLYQYASSDMDKVLLKYTEYNDTVVSQTNKDILEMISKKDIKGEGDDDDDEKYTLTPNTEDRYRRIDQEYARVMTGTQKQPVLYQQPMPVSVPVQGGSFPQTSQQQGAGGSVVLLQPSTAHTSIQQPTATKVSPSVTATKTSPSQQTQDLSPNSAAKETDFGQGKGKPNLRVVIPAKSETQTAKSQSTSLDTPQISQATPSTQLASVLPSAMLPTDLQINSADLAKLLGSAFTGGEGIPGPLTAAVQASGISLTPSGLTPTTSLQNLIIPLSHAQALQMQLSGKNVKAEPSSPQDKGGSSEDEGPPEKQPRMSSDR</sequence>
<reference evidence="9" key="2">
    <citation type="submission" date="2022-08" db="UniProtKB">
        <authorList>
            <consortium name="EnsemblMetazoa"/>
        </authorList>
    </citation>
    <scope>IDENTIFICATION</scope>
    <source>
        <strain evidence="9">05x7-T-G4-1.051#20</strain>
    </source>
</reference>
<dbReference type="PROSITE" id="PS00350">
    <property type="entry name" value="MADS_BOX_1"/>
    <property type="match status" value="1"/>
</dbReference>
<dbReference type="EnsemblMetazoa" id="G11940.5">
    <property type="protein sequence ID" value="G11940.5:cds"/>
    <property type="gene ID" value="G11940"/>
</dbReference>
<evidence type="ECO:0000313" key="8">
    <source>
        <dbReference type="EMBL" id="EKC30794.1"/>
    </source>
</evidence>
<dbReference type="SMART" id="SM00432">
    <property type="entry name" value="MADS"/>
    <property type="match status" value="1"/>
</dbReference>
<dbReference type="Proteomes" id="UP000005408">
    <property type="component" value="Unassembled WGS sequence"/>
</dbReference>
<comment type="subcellular location">
    <subcellularLocation>
        <location evidence="1">Nucleus</location>
    </subcellularLocation>
</comment>
<gene>
    <name evidence="8" type="ORF">CGI_10021701</name>
</gene>